<comment type="caution">
    <text evidence="1">The sequence shown here is derived from an EMBL/GenBank/DDBJ whole genome shotgun (WGS) entry which is preliminary data.</text>
</comment>
<organism evidence="1 2">
    <name type="scientific">Canariomyces notabilis</name>
    <dbReference type="NCBI Taxonomy" id="2074819"/>
    <lineage>
        <taxon>Eukaryota</taxon>
        <taxon>Fungi</taxon>
        <taxon>Dikarya</taxon>
        <taxon>Ascomycota</taxon>
        <taxon>Pezizomycotina</taxon>
        <taxon>Sordariomycetes</taxon>
        <taxon>Sordariomycetidae</taxon>
        <taxon>Sordariales</taxon>
        <taxon>Chaetomiaceae</taxon>
        <taxon>Canariomyces</taxon>
    </lineage>
</organism>
<gene>
    <name evidence="1" type="ORF">N656DRAFT_778026</name>
</gene>
<name>A0AAN6TGY3_9PEZI</name>
<evidence type="ECO:0000313" key="1">
    <source>
        <dbReference type="EMBL" id="KAK4113971.1"/>
    </source>
</evidence>
<dbReference type="GeneID" id="89939052"/>
<dbReference type="Proteomes" id="UP001302812">
    <property type="component" value="Unassembled WGS sequence"/>
</dbReference>
<reference evidence="1" key="1">
    <citation type="journal article" date="2023" name="Mol. Phylogenet. Evol.">
        <title>Genome-scale phylogeny and comparative genomics of the fungal order Sordariales.</title>
        <authorList>
            <person name="Hensen N."/>
            <person name="Bonometti L."/>
            <person name="Westerberg I."/>
            <person name="Brannstrom I.O."/>
            <person name="Guillou S."/>
            <person name="Cros-Aarteil S."/>
            <person name="Calhoun S."/>
            <person name="Haridas S."/>
            <person name="Kuo A."/>
            <person name="Mondo S."/>
            <person name="Pangilinan J."/>
            <person name="Riley R."/>
            <person name="LaButti K."/>
            <person name="Andreopoulos B."/>
            <person name="Lipzen A."/>
            <person name="Chen C."/>
            <person name="Yan M."/>
            <person name="Daum C."/>
            <person name="Ng V."/>
            <person name="Clum A."/>
            <person name="Steindorff A."/>
            <person name="Ohm R.A."/>
            <person name="Martin F."/>
            <person name="Silar P."/>
            <person name="Natvig D.O."/>
            <person name="Lalanne C."/>
            <person name="Gautier V."/>
            <person name="Ament-Velasquez S.L."/>
            <person name="Kruys A."/>
            <person name="Hutchinson M.I."/>
            <person name="Powell A.J."/>
            <person name="Barry K."/>
            <person name="Miller A.N."/>
            <person name="Grigoriev I.V."/>
            <person name="Debuchy R."/>
            <person name="Gladieux P."/>
            <person name="Hiltunen Thoren M."/>
            <person name="Johannesson H."/>
        </authorList>
    </citation>
    <scope>NUCLEOTIDE SEQUENCE</scope>
    <source>
        <strain evidence="1">CBS 508.74</strain>
    </source>
</reference>
<keyword evidence="2" id="KW-1185">Reference proteome</keyword>
<dbReference type="RefSeq" id="XP_064671541.1">
    <property type="nucleotide sequence ID" value="XM_064814927.1"/>
</dbReference>
<accession>A0AAN6TGY3</accession>
<dbReference type="EMBL" id="MU853338">
    <property type="protein sequence ID" value="KAK4113971.1"/>
    <property type="molecule type" value="Genomic_DNA"/>
</dbReference>
<reference evidence="1" key="2">
    <citation type="submission" date="2023-05" db="EMBL/GenBank/DDBJ databases">
        <authorList>
            <consortium name="Lawrence Berkeley National Laboratory"/>
            <person name="Steindorff A."/>
            <person name="Hensen N."/>
            <person name="Bonometti L."/>
            <person name="Westerberg I."/>
            <person name="Brannstrom I.O."/>
            <person name="Guillou S."/>
            <person name="Cros-Aarteil S."/>
            <person name="Calhoun S."/>
            <person name="Haridas S."/>
            <person name="Kuo A."/>
            <person name="Mondo S."/>
            <person name="Pangilinan J."/>
            <person name="Riley R."/>
            <person name="Labutti K."/>
            <person name="Andreopoulos B."/>
            <person name="Lipzen A."/>
            <person name="Chen C."/>
            <person name="Yanf M."/>
            <person name="Daum C."/>
            <person name="Ng V."/>
            <person name="Clum A."/>
            <person name="Ohm R."/>
            <person name="Martin F."/>
            <person name="Silar P."/>
            <person name="Natvig D."/>
            <person name="Lalanne C."/>
            <person name="Gautier V."/>
            <person name="Ament-Velasquez S.L."/>
            <person name="Kruys A."/>
            <person name="Hutchinson M.I."/>
            <person name="Powell A.J."/>
            <person name="Barry K."/>
            <person name="Miller A.N."/>
            <person name="Grigoriev I.V."/>
            <person name="Debuchy R."/>
            <person name="Gladieux P."/>
            <person name="Thoren M.H."/>
            <person name="Johannesson H."/>
        </authorList>
    </citation>
    <scope>NUCLEOTIDE SEQUENCE</scope>
    <source>
        <strain evidence="1">CBS 508.74</strain>
    </source>
</reference>
<sequence>MNPRGLSTSKSTLLAGAAEPFYICSQKHEITDAVINKQIEITPAAMESLKADTEAVLLPQSSTASKVSQFMRGNGLLRKVSSAFAGRMRSKSHTKDLPEHPGYQLPALAPLSLPEQKSRVCDVDLRINESLNLRKDKVHRVLGGMDPRSGPSDICFSGDPFVGLSDATKPPTEFERRLRSLSQGSSVLKPLDEDPFDSESVFRSDLDSLLPTPPIASSTPRKGLSVLGIIPGPQVKRTQGNASENADPSGNVVEMRQTNVSARAFSQQPAEDNIYPTPDCKFSYVPVVDCPYRKRHPSPDKRDLDVLVSELCSKFPELL</sequence>
<evidence type="ECO:0000313" key="2">
    <source>
        <dbReference type="Proteomes" id="UP001302812"/>
    </source>
</evidence>
<proteinExistence type="predicted"/>
<dbReference type="AlphaFoldDB" id="A0AAN6TGY3"/>
<protein>
    <submittedName>
        <fullName evidence="1">Uncharacterized protein</fullName>
    </submittedName>
</protein>